<keyword evidence="1" id="KW-0175">Coiled coil</keyword>
<reference evidence="2" key="1">
    <citation type="journal article" date="2012" name="Proc. Natl. Acad. Sci. U.S.A.">
        <title>Antigenic diversity is generated by distinct evolutionary mechanisms in African trypanosome species.</title>
        <authorList>
            <person name="Jackson A.P."/>
            <person name="Berry A."/>
            <person name="Aslett M."/>
            <person name="Allison H.C."/>
            <person name="Burton P."/>
            <person name="Vavrova-Anderson J."/>
            <person name="Brown R."/>
            <person name="Browne H."/>
            <person name="Corton N."/>
            <person name="Hauser H."/>
            <person name="Gamble J."/>
            <person name="Gilderthorp R."/>
            <person name="Marcello L."/>
            <person name="McQuillan J."/>
            <person name="Otto T.D."/>
            <person name="Quail M.A."/>
            <person name="Sanders M.J."/>
            <person name="van Tonder A."/>
            <person name="Ginger M.L."/>
            <person name="Field M.C."/>
            <person name="Barry J.D."/>
            <person name="Hertz-Fowler C."/>
            <person name="Berriman M."/>
        </authorList>
    </citation>
    <scope>NUCLEOTIDE SEQUENCE</scope>
    <source>
        <strain evidence="2">Y486</strain>
    </source>
</reference>
<dbReference type="AlphaFoldDB" id="G0U887"/>
<gene>
    <name evidence="2" type="ORF">TVY486_1011400</name>
</gene>
<evidence type="ECO:0000313" key="2">
    <source>
        <dbReference type="EMBL" id="CCC52097.1"/>
    </source>
</evidence>
<accession>G0U887</accession>
<feature type="coiled-coil region" evidence="1">
    <location>
        <begin position="2"/>
        <end position="50"/>
    </location>
</feature>
<organism evidence="2">
    <name type="scientific">Trypanosoma vivax (strain Y486)</name>
    <dbReference type="NCBI Taxonomy" id="1055687"/>
    <lineage>
        <taxon>Eukaryota</taxon>
        <taxon>Discoba</taxon>
        <taxon>Euglenozoa</taxon>
        <taxon>Kinetoplastea</taxon>
        <taxon>Metakinetoplastina</taxon>
        <taxon>Trypanosomatida</taxon>
        <taxon>Trypanosomatidae</taxon>
        <taxon>Trypanosoma</taxon>
        <taxon>Duttonella</taxon>
    </lineage>
</organism>
<proteinExistence type="predicted"/>
<name>G0U887_TRYVY</name>
<dbReference type="VEuPathDB" id="TriTrypDB:TvY486_1011400"/>
<dbReference type="EMBL" id="HE573026">
    <property type="protein sequence ID" value="CCC52097.1"/>
    <property type="molecule type" value="Genomic_DNA"/>
</dbReference>
<dbReference type="OMA" id="KIRNSDC"/>
<protein>
    <submittedName>
        <fullName evidence="2">Uncharacterized protein</fullName>
    </submittedName>
</protein>
<sequence length="231" mass="25166">MTDNLEEENKALRTKVSILEGELLRRNAECAKLRDEMERLERIAKLYDAQCGTVSSLQSALESSRAAHASALETIERMKRRERDEVYSRLVTGVRSRLAEAGEVSGVVPSGVPTAMTLASLPRNMEAGTRAPAGGVVKTSSGAQVVCNSSPISSIGFGPANRPSNLLSVMHGTPSHCAVVGNVVDEENEVAHLMEMVKEEAMMNIMYPEVADAEERQLRERLEALKQPKMS</sequence>
<evidence type="ECO:0000256" key="1">
    <source>
        <dbReference type="SAM" id="Coils"/>
    </source>
</evidence>